<evidence type="ECO:0000256" key="1">
    <source>
        <dbReference type="ARBA" id="ARBA00022723"/>
    </source>
</evidence>
<dbReference type="SUPFAM" id="SSF81606">
    <property type="entry name" value="PP2C-like"/>
    <property type="match status" value="1"/>
</dbReference>
<feature type="domain" description="PPM-type phosphatase" evidence="4">
    <location>
        <begin position="1"/>
        <end position="151"/>
    </location>
</feature>
<dbReference type="InterPro" id="IPR001932">
    <property type="entry name" value="PPM-type_phosphatase-like_dom"/>
</dbReference>
<dbReference type="AlphaFoldDB" id="A0A9K3CUA9"/>
<dbReference type="PROSITE" id="PS51746">
    <property type="entry name" value="PPM_2"/>
    <property type="match status" value="1"/>
</dbReference>
<comment type="caution">
    <text evidence="5">The sequence shown here is derived from an EMBL/GenBank/DDBJ whole genome shotgun (WGS) entry which is preliminary data.</text>
</comment>
<dbReference type="Gene3D" id="3.60.40.10">
    <property type="entry name" value="PPM-type phosphatase domain"/>
    <property type="match status" value="1"/>
</dbReference>
<evidence type="ECO:0000256" key="3">
    <source>
        <dbReference type="ARBA" id="ARBA00022912"/>
    </source>
</evidence>
<dbReference type="PROSITE" id="PS01032">
    <property type="entry name" value="PPM_1"/>
    <property type="match status" value="1"/>
</dbReference>
<evidence type="ECO:0000313" key="5">
    <source>
        <dbReference type="EMBL" id="GIQ83311.1"/>
    </source>
</evidence>
<proteinExistence type="predicted"/>
<dbReference type="GO" id="GO:0046872">
    <property type="term" value="F:metal ion binding"/>
    <property type="evidence" value="ECO:0007669"/>
    <property type="project" value="UniProtKB-KW"/>
</dbReference>
<feature type="non-terminal residue" evidence="5">
    <location>
        <position position="151"/>
    </location>
</feature>
<dbReference type="EMBL" id="BDIP01000997">
    <property type="protein sequence ID" value="GIQ83311.1"/>
    <property type="molecule type" value="Genomic_DNA"/>
</dbReference>
<sequence>MYDTIRLLFQDLTYKVHPFRGNTAESLLCVFDGHGGKSTALAARDTMEGAVTAGFRRFESTHLRPPTTLEEYTGLFTEVFAGIQEAILATHTVNPEQPHVATPDDDGCAALVVYRTGNTLVTVSAGDCGAVLFTHTPSEAKLISATHSMTE</sequence>
<dbReference type="InterPro" id="IPR000222">
    <property type="entry name" value="PP2C_BS"/>
</dbReference>
<dbReference type="Pfam" id="PF00481">
    <property type="entry name" value="PP2C"/>
    <property type="match status" value="1"/>
</dbReference>
<dbReference type="Proteomes" id="UP000265618">
    <property type="component" value="Unassembled WGS sequence"/>
</dbReference>
<evidence type="ECO:0000256" key="2">
    <source>
        <dbReference type="ARBA" id="ARBA00022801"/>
    </source>
</evidence>
<keyword evidence="6" id="KW-1185">Reference proteome</keyword>
<dbReference type="InterPro" id="IPR036457">
    <property type="entry name" value="PPM-type-like_dom_sf"/>
</dbReference>
<keyword evidence="3" id="KW-0904">Protein phosphatase</keyword>
<name>A0A9K3CUA9_9EUKA</name>
<reference evidence="5 6" key="1">
    <citation type="journal article" date="2018" name="PLoS ONE">
        <title>The draft genome of Kipferlia bialata reveals reductive genome evolution in fornicate parasites.</title>
        <authorList>
            <person name="Tanifuji G."/>
            <person name="Takabayashi S."/>
            <person name="Kume K."/>
            <person name="Takagi M."/>
            <person name="Nakayama T."/>
            <person name="Kamikawa R."/>
            <person name="Inagaki Y."/>
            <person name="Hashimoto T."/>
        </authorList>
    </citation>
    <scope>NUCLEOTIDE SEQUENCE [LARGE SCALE GENOMIC DNA]</scope>
    <source>
        <strain evidence="5">NY0173</strain>
    </source>
</reference>
<evidence type="ECO:0000259" key="4">
    <source>
        <dbReference type="PROSITE" id="PS51746"/>
    </source>
</evidence>
<keyword evidence="1" id="KW-0479">Metal-binding</keyword>
<accession>A0A9K3CUA9</accession>
<protein>
    <recommendedName>
        <fullName evidence="4">PPM-type phosphatase domain-containing protein</fullName>
    </recommendedName>
</protein>
<keyword evidence="2" id="KW-0378">Hydrolase</keyword>
<evidence type="ECO:0000313" key="6">
    <source>
        <dbReference type="Proteomes" id="UP000265618"/>
    </source>
</evidence>
<dbReference type="GO" id="GO:0004721">
    <property type="term" value="F:phosphoprotein phosphatase activity"/>
    <property type="evidence" value="ECO:0007669"/>
    <property type="project" value="UniProtKB-KW"/>
</dbReference>
<gene>
    <name evidence="5" type="ORF">KIPB_004615</name>
</gene>
<organism evidence="5 6">
    <name type="scientific">Kipferlia bialata</name>
    <dbReference type="NCBI Taxonomy" id="797122"/>
    <lineage>
        <taxon>Eukaryota</taxon>
        <taxon>Metamonada</taxon>
        <taxon>Carpediemonas-like organisms</taxon>
        <taxon>Kipferlia</taxon>
    </lineage>
</organism>